<keyword evidence="2" id="KW-0472">Membrane</keyword>
<evidence type="ECO:0000313" key="4">
    <source>
        <dbReference type="Proteomes" id="UP000324022"/>
    </source>
</evidence>
<evidence type="ECO:0000256" key="1">
    <source>
        <dbReference type="SAM" id="MobiDB-lite"/>
    </source>
</evidence>
<feature type="transmembrane region" description="Helical" evidence="2">
    <location>
        <begin position="48"/>
        <end position="67"/>
    </location>
</feature>
<evidence type="ECO:0008006" key="5">
    <source>
        <dbReference type="Google" id="ProtNLM"/>
    </source>
</evidence>
<dbReference type="OrthoDB" id="2555434at2759"/>
<proteinExistence type="predicted"/>
<evidence type="ECO:0000313" key="3">
    <source>
        <dbReference type="EMBL" id="SPO27052.1"/>
    </source>
</evidence>
<dbReference type="AlphaFoldDB" id="A0A5C3E917"/>
<sequence length="187" mass="20523">MVRIRNGNRFDIMTTPETGSIPPRANVVKLSQRDLLDYRAVQRTFDGAYARTALGQLCYAIVILRLFQPKFFYVGLVYAVLGMGFIPVAIFRYRMAVSNAERVVAMEVVEPQQPAQDVAQPSPITQSDQTQHLSQPGNEHPSPVNITPAPVQTVLRKSFVTAGSVVAAATAFVGLVEIALLVLILRV</sequence>
<feature type="transmembrane region" description="Helical" evidence="2">
    <location>
        <begin position="73"/>
        <end position="93"/>
    </location>
</feature>
<name>A0A5C3E917_9BASI</name>
<organism evidence="3 4">
    <name type="scientific">Ustilago trichophora</name>
    <dbReference type="NCBI Taxonomy" id="86804"/>
    <lineage>
        <taxon>Eukaryota</taxon>
        <taxon>Fungi</taxon>
        <taxon>Dikarya</taxon>
        <taxon>Basidiomycota</taxon>
        <taxon>Ustilaginomycotina</taxon>
        <taxon>Ustilaginomycetes</taxon>
        <taxon>Ustilaginales</taxon>
        <taxon>Ustilaginaceae</taxon>
        <taxon>Ustilago</taxon>
    </lineage>
</organism>
<keyword evidence="2" id="KW-0812">Transmembrane</keyword>
<accession>A0A5C3E917</accession>
<protein>
    <recommendedName>
        <fullName evidence="5">DUF202 domain-containing protein</fullName>
    </recommendedName>
</protein>
<feature type="transmembrane region" description="Helical" evidence="2">
    <location>
        <begin position="165"/>
        <end position="185"/>
    </location>
</feature>
<dbReference type="PANTHER" id="PTHR38646:SF1">
    <property type="entry name" value="DUF202 DOMAIN-CONTAINING PROTEIN"/>
    <property type="match status" value="1"/>
</dbReference>
<evidence type="ECO:0000256" key="2">
    <source>
        <dbReference type="SAM" id="Phobius"/>
    </source>
</evidence>
<dbReference type="PANTHER" id="PTHR38646">
    <property type="entry name" value="YALI0F00814P"/>
    <property type="match status" value="1"/>
</dbReference>
<keyword evidence="4" id="KW-1185">Reference proteome</keyword>
<reference evidence="3 4" key="1">
    <citation type="submission" date="2018-03" db="EMBL/GenBank/DDBJ databases">
        <authorList>
            <person name="Guldener U."/>
        </authorList>
    </citation>
    <scope>NUCLEOTIDE SEQUENCE [LARGE SCALE GENOMIC DNA]</scope>
    <source>
        <strain evidence="3 4">NBRC100155</strain>
    </source>
</reference>
<keyword evidence="2" id="KW-1133">Transmembrane helix</keyword>
<dbReference type="EMBL" id="OOIN01000016">
    <property type="protein sequence ID" value="SPO27052.1"/>
    <property type="molecule type" value="Genomic_DNA"/>
</dbReference>
<dbReference type="Proteomes" id="UP000324022">
    <property type="component" value="Unassembled WGS sequence"/>
</dbReference>
<feature type="region of interest" description="Disordered" evidence="1">
    <location>
        <begin position="114"/>
        <end position="144"/>
    </location>
</feature>
<gene>
    <name evidence="3" type="ORF">UTRI_10514_B</name>
</gene>
<feature type="compositionally biased region" description="Polar residues" evidence="1">
    <location>
        <begin position="122"/>
        <end position="137"/>
    </location>
</feature>